<evidence type="ECO:0000256" key="5">
    <source>
        <dbReference type="ARBA" id="ARBA00022857"/>
    </source>
</evidence>
<evidence type="ECO:0000256" key="2">
    <source>
        <dbReference type="ARBA" id="ARBA00010139"/>
    </source>
</evidence>
<dbReference type="EMBL" id="MIGB01000023">
    <property type="protein sequence ID" value="OSY38344.1"/>
    <property type="molecule type" value="Genomic_DNA"/>
</dbReference>
<dbReference type="PANTHER" id="PTHR43098:SF3">
    <property type="entry name" value="L-ORNITHINE N(5)-MONOOXYGENASE-RELATED"/>
    <property type="match status" value="1"/>
</dbReference>
<dbReference type="Proteomes" id="UP000194360">
    <property type="component" value="Unassembled WGS sequence"/>
</dbReference>
<dbReference type="SUPFAM" id="SSF51905">
    <property type="entry name" value="FAD/NAD(P)-binding domain"/>
    <property type="match status" value="3"/>
</dbReference>
<keyword evidence="9" id="KW-1185">Reference proteome</keyword>
<organism evidence="8 9">
    <name type="scientific">Pseudonocardia autotrophica</name>
    <name type="common">Amycolata autotrophica</name>
    <name type="synonym">Nocardia autotrophica</name>
    <dbReference type="NCBI Taxonomy" id="2074"/>
    <lineage>
        <taxon>Bacteria</taxon>
        <taxon>Bacillati</taxon>
        <taxon>Actinomycetota</taxon>
        <taxon>Actinomycetes</taxon>
        <taxon>Pseudonocardiales</taxon>
        <taxon>Pseudonocardiaceae</taxon>
        <taxon>Pseudonocardia</taxon>
    </lineage>
</organism>
<protein>
    <submittedName>
        <fullName evidence="8">Phenylacetone monooxygenase</fullName>
        <ecNumber evidence="8">1.14.13.92</ecNumber>
    </submittedName>
</protein>
<dbReference type="STRING" id="2074.BG845_04105"/>
<sequence length="548" mass="60492">MVSPTAENHDAIIIGAGFAGLYAIHALRDKESKNVVAFDAADGVGGTWYWNRYPGARVDIESVHYSYSFDDALQQDWHWTERFPAQPEILRYLEHVADRFDLRRSIRFHTRIVSLAWDDDNSHWTATTDAGEVHTARYVISGAGTLSVPKEPEFSGIENFTGETYATGNWPHHEIGFEGKRVGIVGVGSSGIQAISEIAKTAGHLTVLQRTPNYATPIGNYPTDPAEEAAEKADYRALRDASRNHFLGVPYSEVQPSAVAASPEERREVFDDRWNRGGFRLFIDSFGDILFDHEANDTVAQYIRDRIRERVQDPATAELLAPRDHPYGTKRPPLETDYYEAYNRPNVDLVDVRSNPIEAVTETGVRLADGTVHRFDVLVLATGFDACTGPLLAMNIVGRSGLALADHWADGPQTYLGLMAAGFPNLFMITGPQSPSVLYNMPLAIEDHVDFSVEAIRYIESTGRSVIEPTSDAERDWVAHTNELAQATLLPDSPTSWYMGNNVPGKPKRVLVYLGGAPGYRARCDEVVAAGYAGFDISSSSDRALAQA</sequence>
<dbReference type="GO" id="GO:0004499">
    <property type="term" value="F:N,N-dimethylaniline monooxygenase activity"/>
    <property type="evidence" value="ECO:0007669"/>
    <property type="project" value="InterPro"/>
</dbReference>
<dbReference type="EC" id="1.14.13.92" evidence="8"/>
<evidence type="ECO:0000256" key="7">
    <source>
        <dbReference type="ARBA" id="ARBA00023033"/>
    </source>
</evidence>
<keyword evidence="7 8" id="KW-0503">Monooxygenase</keyword>
<evidence type="ECO:0000256" key="3">
    <source>
        <dbReference type="ARBA" id="ARBA00022630"/>
    </source>
</evidence>
<comment type="caution">
    <text evidence="8">The sequence shown here is derived from an EMBL/GenBank/DDBJ whole genome shotgun (WGS) entry which is preliminary data.</text>
</comment>
<name>A0A1Y2MT05_PSEAH</name>
<dbReference type="InterPro" id="IPR020946">
    <property type="entry name" value="Flavin_mOase-like"/>
</dbReference>
<gene>
    <name evidence="8" type="primary">pamO_3</name>
    <name evidence="8" type="ORF">BG845_04105</name>
</gene>
<dbReference type="Gene3D" id="3.50.50.60">
    <property type="entry name" value="FAD/NAD(P)-binding domain"/>
    <property type="match status" value="2"/>
</dbReference>
<comment type="cofactor">
    <cofactor evidence="1">
        <name>FAD</name>
        <dbReference type="ChEBI" id="CHEBI:57692"/>
    </cofactor>
</comment>
<keyword evidence="6 8" id="KW-0560">Oxidoreductase</keyword>
<keyword evidence="4" id="KW-0274">FAD</keyword>
<dbReference type="Pfam" id="PF00743">
    <property type="entry name" value="FMO-like"/>
    <property type="match status" value="1"/>
</dbReference>
<keyword evidence="3" id="KW-0285">Flavoprotein</keyword>
<dbReference type="GO" id="GO:0050660">
    <property type="term" value="F:flavin adenine dinucleotide binding"/>
    <property type="evidence" value="ECO:0007669"/>
    <property type="project" value="InterPro"/>
</dbReference>
<dbReference type="PANTHER" id="PTHR43098">
    <property type="entry name" value="L-ORNITHINE N(5)-MONOOXYGENASE-RELATED"/>
    <property type="match status" value="1"/>
</dbReference>
<proteinExistence type="inferred from homology"/>
<dbReference type="InterPro" id="IPR036188">
    <property type="entry name" value="FAD/NAD-bd_sf"/>
</dbReference>
<evidence type="ECO:0000313" key="8">
    <source>
        <dbReference type="EMBL" id="OSY38344.1"/>
    </source>
</evidence>
<accession>A0A1Y2MT05</accession>
<comment type="similarity">
    <text evidence="2">Belongs to the FAD-binding monooxygenase family.</text>
</comment>
<dbReference type="AlphaFoldDB" id="A0A1Y2MT05"/>
<evidence type="ECO:0000256" key="1">
    <source>
        <dbReference type="ARBA" id="ARBA00001974"/>
    </source>
</evidence>
<evidence type="ECO:0000256" key="4">
    <source>
        <dbReference type="ARBA" id="ARBA00022827"/>
    </source>
</evidence>
<evidence type="ECO:0000313" key="9">
    <source>
        <dbReference type="Proteomes" id="UP000194360"/>
    </source>
</evidence>
<dbReference type="InterPro" id="IPR050775">
    <property type="entry name" value="FAD-binding_Monooxygenases"/>
</dbReference>
<reference evidence="8 9" key="1">
    <citation type="submission" date="2016-09" db="EMBL/GenBank/DDBJ databases">
        <title>Pseudonocardia autotrophica DSM535, a candidate organism with high potential of specific P450 cytochromes.</title>
        <authorList>
            <person name="Grumaz C."/>
            <person name="Vainshtein Y."/>
            <person name="Kirstahler P."/>
            <person name="Sohn K."/>
        </authorList>
    </citation>
    <scope>NUCLEOTIDE SEQUENCE [LARGE SCALE GENOMIC DNA]</scope>
    <source>
        <strain evidence="8 9">DSM 535</strain>
    </source>
</reference>
<dbReference type="GO" id="GO:0033776">
    <property type="term" value="F:phenylacetone monooxygenase activity"/>
    <property type="evidence" value="ECO:0007669"/>
    <property type="project" value="UniProtKB-EC"/>
</dbReference>
<keyword evidence="5" id="KW-0521">NADP</keyword>
<evidence type="ECO:0000256" key="6">
    <source>
        <dbReference type="ARBA" id="ARBA00023002"/>
    </source>
</evidence>
<dbReference type="GO" id="GO:0050661">
    <property type="term" value="F:NADP binding"/>
    <property type="evidence" value="ECO:0007669"/>
    <property type="project" value="InterPro"/>
</dbReference>